<name>A0ABN1JDA0_9FLAO</name>
<evidence type="ECO:0000313" key="1">
    <source>
        <dbReference type="EMBL" id="GAA0736624.1"/>
    </source>
</evidence>
<reference evidence="1 2" key="1">
    <citation type="journal article" date="2019" name="Int. J. Syst. Evol. Microbiol.">
        <title>The Global Catalogue of Microorganisms (GCM) 10K type strain sequencing project: providing services to taxonomists for standard genome sequencing and annotation.</title>
        <authorList>
            <consortium name="The Broad Institute Genomics Platform"/>
            <consortium name="The Broad Institute Genome Sequencing Center for Infectious Disease"/>
            <person name="Wu L."/>
            <person name="Ma J."/>
        </authorList>
    </citation>
    <scope>NUCLEOTIDE SEQUENCE [LARGE SCALE GENOMIC DNA]</scope>
    <source>
        <strain evidence="1 2">JCM 15976</strain>
    </source>
</reference>
<dbReference type="EMBL" id="BAAAGF010000001">
    <property type="protein sequence ID" value="GAA0736624.1"/>
    <property type="molecule type" value="Genomic_DNA"/>
</dbReference>
<sequence>MKNILVIIFLLFSSITFGQKVIIKGVAIDTTKNRNRVRISVNDTLSKYFSADLPKYNRHSEITKNKDLFVTADENGNFKIKVKLTDSLFFKSPQHITESYLVSDLAKRDSIRIELKPKVCTEYIPCKEKPKMLYAFIGKKINVEPADDVYYCNIISMDSKYDAKYKILENLHGDYPKDTISFISYDHFSIKKYSDFENVLIYVADYCGELIHVKYQYHNLYKTIDGKWASPYNPYIYRKIDSTFHIKPRKIEFEKPMEFEFKEENLELIKEKYPEPYYEIKNGKVKVLYGNYPNELFELKKLTVLKELGFFK</sequence>
<dbReference type="Proteomes" id="UP001500736">
    <property type="component" value="Unassembled WGS sequence"/>
</dbReference>
<accession>A0ABN1JDA0</accession>
<keyword evidence="2" id="KW-1185">Reference proteome</keyword>
<evidence type="ECO:0000313" key="2">
    <source>
        <dbReference type="Proteomes" id="UP001500736"/>
    </source>
</evidence>
<comment type="caution">
    <text evidence="1">The sequence shown here is derived from an EMBL/GenBank/DDBJ whole genome shotgun (WGS) entry which is preliminary data.</text>
</comment>
<protein>
    <recommendedName>
        <fullName evidence="3">Carboxypeptidase regulatory-like domain-containing protein</fullName>
    </recommendedName>
</protein>
<gene>
    <name evidence="1" type="ORF">GCM10009431_02650</name>
</gene>
<evidence type="ECO:0008006" key="3">
    <source>
        <dbReference type="Google" id="ProtNLM"/>
    </source>
</evidence>
<dbReference type="RefSeq" id="WP_262733545.1">
    <property type="nucleotide sequence ID" value="NZ_BAAAGF010000001.1"/>
</dbReference>
<proteinExistence type="predicted"/>
<organism evidence="1 2">
    <name type="scientific">Gaetbulibacter jejuensis</name>
    <dbReference type="NCBI Taxonomy" id="584607"/>
    <lineage>
        <taxon>Bacteria</taxon>
        <taxon>Pseudomonadati</taxon>
        <taxon>Bacteroidota</taxon>
        <taxon>Flavobacteriia</taxon>
        <taxon>Flavobacteriales</taxon>
        <taxon>Flavobacteriaceae</taxon>
        <taxon>Gaetbulibacter</taxon>
    </lineage>
</organism>